<dbReference type="AlphaFoldDB" id="A0AAE1DNF1"/>
<name>A0AAE1DNF1_9GAST</name>
<accession>A0AAE1DNF1</accession>
<evidence type="ECO:0000313" key="1">
    <source>
        <dbReference type="EMBL" id="KAK3777211.1"/>
    </source>
</evidence>
<organism evidence="1 2">
    <name type="scientific">Elysia crispata</name>
    <name type="common">lettuce slug</name>
    <dbReference type="NCBI Taxonomy" id="231223"/>
    <lineage>
        <taxon>Eukaryota</taxon>
        <taxon>Metazoa</taxon>
        <taxon>Spiralia</taxon>
        <taxon>Lophotrochozoa</taxon>
        <taxon>Mollusca</taxon>
        <taxon>Gastropoda</taxon>
        <taxon>Heterobranchia</taxon>
        <taxon>Euthyneura</taxon>
        <taxon>Panpulmonata</taxon>
        <taxon>Sacoglossa</taxon>
        <taxon>Placobranchoidea</taxon>
        <taxon>Plakobranchidae</taxon>
        <taxon>Elysia</taxon>
    </lineage>
</organism>
<dbReference type="EMBL" id="JAWDGP010003107">
    <property type="protein sequence ID" value="KAK3777211.1"/>
    <property type="molecule type" value="Genomic_DNA"/>
</dbReference>
<dbReference type="Proteomes" id="UP001283361">
    <property type="component" value="Unassembled WGS sequence"/>
</dbReference>
<protein>
    <submittedName>
        <fullName evidence="1">Uncharacterized protein</fullName>
    </submittedName>
</protein>
<gene>
    <name evidence="1" type="ORF">RRG08_047831</name>
</gene>
<evidence type="ECO:0000313" key="2">
    <source>
        <dbReference type="Proteomes" id="UP001283361"/>
    </source>
</evidence>
<keyword evidence="2" id="KW-1185">Reference proteome</keyword>
<comment type="caution">
    <text evidence="1">The sequence shown here is derived from an EMBL/GenBank/DDBJ whole genome shotgun (WGS) entry which is preliminary data.</text>
</comment>
<proteinExistence type="predicted"/>
<reference evidence="1" key="1">
    <citation type="journal article" date="2023" name="G3 (Bethesda)">
        <title>A reference genome for the long-term kleptoplast-retaining sea slug Elysia crispata morphotype clarki.</title>
        <authorList>
            <person name="Eastman K.E."/>
            <person name="Pendleton A.L."/>
            <person name="Shaikh M.A."/>
            <person name="Suttiyut T."/>
            <person name="Ogas R."/>
            <person name="Tomko P."/>
            <person name="Gavelis G."/>
            <person name="Widhalm J.R."/>
            <person name="Wisecaver J.H."/>
        </authorList>
    </citation>
    <scope>NUCLEOTIDE SEQUENCE</scope>
    <source>
        <strain evidence="1">ECLA1</strain>
    </source>
</reference>
<sequence>MDKQIPLLLSGGHAAQLHHSELQVHVQVYFRVHRVLSVHGMGVSWRSKASQDTVRGQGPRSASVITPDVGVQCEHWETLGNTGDTGPMYTVREEEGRGTASRWLFLRTGVTRCILRVTHLLISKREFKSLRRRQQHPLPRLATLKEFKHQSRVHNALFNVSRRRTIGQEVEGERPEVLDKWELYQQGINCMAVAMKTILPKDLILRRLDHVTTIAYSRFGVGEKDNSS</sequence>